<comment type="similarity">
    <text evidence="2 9">Belongs to the intercrine beta (chemokine CC) family.</text>
</comment>
<dbReference type="CDD" id="cd00272">
    <property type="entry name" value="Chemokine_CC"/>
    <property type="match status" value="1"/>
</dbReference>
<name>A0ABM1VMM3_ECHTE</name>
<evidence type="ECO:0000256" key="3">
    <source>
        <dbReference type="ARBA" id="ARBA00022500"/>
    </source>
</evidence>
<evidence type="ECO:0000256" key="2">
    <source>
        <dbReference type="ARBA" id="ARBA00010868"/>
    </source>
</evidence>
<dbReference type="PANTHER" id="PTHR12015:SF147">
    <property type="entry name" value="C-C MOTIF CHEMOKINE 13"/>
    <property type="match status" value="1"/>
</dbReference>
<keyword evidence="6 9" id="KW-0732">Signal</keyword>
<dbReference type="PANTHER" id="PTHR12015">
    <property type="entry name" value="SMALL INDUCIBLE CYTOKINE A"/>
    <property type="match status" value="1"/>
</dbReference>
<reference evidence="12" key="1">
    <citation type="submission" date="2025-08" db="UniProtKB">
        <authorList>
            <consortium name="RefSeq"/>
        </authorList>
    </citation>
    <scope>IDENTIFICATION</scope>
</reference>
<dbReference type="Pfam" id="PF00048">
    <property type="entry name" value="IL8"/>
    <property type="match status" value="1"/>
</dbReference>
<keyword evidence="5 9" id="KW-0964">Secreted</keyword>
<evidence type="ECO:0000256" key="1">
    <source>
        <dbReference type="ARBA" id="ARBA00004613"/>
    </source>
</evidence>
<organism evidence="11 12">
    <name type="scientific">Echinops telfairi</name>
    <name type="common">Lesser hedgehog tenrec</name>
    <dbReference type="NCBI Taxonomy" id="9371"/>
    <lineage>
        <taxon>Eukaryota</taxon>
        <taxon>Metazoa</taxon>
        <taxon>Chordata</taxon>
        <taxon>Craniata</taxon>
        <taxon>Vertebrata</taxon>
        <taxon>Euteleostomi</taxon>
        <taxon>Mammalia</taxon>
        <taxon>Eutheria</taxon>
        <taxon>Afrotheria</taxon>
        <taxon>Tenrecidae</taxon>
        <taxon>Tenrecinae</taxon>
        <taxon>Echinops</taxon>
    </lineage>
</organism>
<sequence>MKVAGALLCLLLLETTFCPRVLALPGKSPDPLRVPTICCFNMTGRKIPIQKLESYIRITNSKCPRTAVVFKTRAAKKICADPQEKWVQDSMKHLDQKSPKTKP</sequence>
<evidence type="ECO:0000256" key="6">
    <source>
        <dbReference type="ARBA" id="ARBA00022729"/>
    </source>
</evidence>
<evidence type="ECO:0000313" key="11">
    <source>
        <dbReference type="Proteomes" id="UP000694863"/>
    </source>
</evidence>
<accession>A0ABM1VMM3</accession>
<evidence type="ECO:0000256" key="7">
    <source>
        <dbReference type="ARBA" id="ARBA00023157"/>
    </source>
</evidence>
<keyword evidence="11" id="KW-1185">Reference proteome</keyword>
<dbReference type="RefSeq" id="XP_030743938.1">
    <property type="nucleotide sequence ID" value="XM_030888078.2"/>
</dbReference>
<dbReference type="InterPro" id="IPR039809">
    <property type="entry name" value="Chemokine_b/g/d"/>
</dbReference>
<dbReference type="SUPFAM" id="SSF54117">
    <property type="entry name" value="Interleukin 8-like chemokines"/>
    <property type="match status" value="1"/>
</dbReference>
<feature type="domain" description="Chemokine interleukin-8-like" evidence="10">
    <location>
        <begin position="35"/>
        <end position="94"/>
    </location>
</feature>
<comment type="subcellular location">
    <subcellularLocation>
        <location evidence="1 9">Secreted</location>
    </subcellularLocation>
</comment>
<dbReference type="SMART" id="SM00199">
    <property type="entry name" value="SCY"/>
    <property type="match status" value="1"/>
</dbReference>
<evidence type="ECO:0000259" key="10">
    <source>
        <dbReference type="SMART" id="SM00199"/>
    </source>
</evidence>
<evidence type="ECO:0000256" key="5">
    <source>
        <dbReference type="ARBA" id="ARBA00022525"/>
    </source>
</evidence>
<keyword evidence="4 9" id="KW-0202">Cytokine</keyword>
<keyword evidence="8" id="KW-0395">Inflammatory response</keyword>
<keyword evidence="7" id="KW-1015">Disulfide bond</keyword>
<dbReference type="Gene3D" id="2.40.50.40">
    <property type="match status" value="1"/>
</dbReference>
<feature type="signal peptide" evidence="9">
    <location>
        <begin position="1"/>
        <end position="23"/>
    </location>
</feature>
<evidence type="ECO:0000256" key="9">
    <source>
        <dbReference type="RuleBase" id="RU361150"/>
    </source>
</evidence>
<keyword evidence="3 9" id="KW-0145">Chemotaxis</keyword>
<dbReference type="Proteomes" id="UP000694863">
    <property type="component" value="Unplaced"/>
</dbReference>
<dbReference type="InterPro" id="IPR000827">
    <property type="entry name" value="Chemokine_CC_CS"/>
</dbReference>
<proteinExistence type="inferred from homology"/>
<feature type="chain" id="PRO_5044990725" description="C-C motif chemokine" evidence="9">
    <location>
        <begin position="24"/>
        <end position="103"/>
    </location>
</feature>
<dbReference type="InterPro" id="IPR001811">
    <property type="entry name" value="Chemokine_IL8-like_dom"/>
</dbReference>
<protein>
    <recommendedName>
        <fullName evidence="9">C-C motif chemokine</fullName>
    </recommendedName>
</protein>
<evidence type="ECO:0000256" key="4">
    <source>
        <dbReference type="ARBA" id="ARBA00022514"/>
    </source>
</evidence>
<dbReference type="InterPro" id="IPR036048">
    <property type="entry name" value="Interleukin_8-like_sf"/>
</dbReference>
<gene>
    <name evidence="12" type="primary">LOC101662451</name>
</gene>
<evidence type="ECO:0000313" key="12">
    <source>
        <dbReference type="RefSeq" id="XP_030743938.1"/>
    </source>
</evidence>
<evidence type="ECO:0000256" key="8">
    <source>
        <dbReference type="ARBA" id="ARBA00023198"/>
    </source>
</evidence>
<dbReference type="PROSITE" id="PS00472">
    <property type="entry name" value="SMALL_CYTOKINES_CC"/>
    <property type="match status" value="1"/>
</dbReference>
<dbReference type="GeneID" id="101662451"/>